<protein>
    <submittedName>
        <fullName evidence="1">Uncharacterized protein</fullName>
    </submittedName>
</protein>
<dbReference type="OrthoDB" id="56331at2"/>
<evidence type="ECO:0000313" key="2">
    <source>
        <dbReference type="Proteomes" id="UP000321306"/>
    </source>
</evidence>
<dbReference type="InterPro" id="IPR011990">
    <property type="entry name" value="TPR-like_helical_dom_sf"/>
</dbReference>
<organism evidence="1 2">
    <name type="scientific">Deinococcus cellulosilyticus (strain DSM 18568 / NBRC 106333 / KACC 11606 / 5516J-15)</name>
    <dbReference type="NCBI Taxonomy" id="1223518"/>
    <lineage>
        <taxon>Bacteria</taxon>
        <taxon>Thermotogati</taxon>
        <taxon>Deinococcota</taxon>
        <taxon>Deinococci</taxon>
        <taxon>Deinococcales</taxon>
        <taxon>Deinococcaceae</taxon>
        <taxon>Deinococcus</taxon>
    </lineage>
</organism>
<keyword evidence="2" id="KW-1185">Reference proteome</keyword>
<gene>
    <name evidence="1" type="ORF">DC3_58110</name>
</gene>
<dbReference type="SUPFAM" id="SSF48452">
    <property type="entry name" value="TPR-like"/>
    <property type="match status" value="2"/>
</dbReference>
<comment type="caution">
    <text evidence="1">The sequence shown here is derived from an EMBL/GenBank/DDBJ whole genome shotgun (WGS) entry which is preliminary data.</text>
</comment>
<reference evidence="1 2" key="1">
    <citation type="submission" date="2019-07" db="EMBL/GenBank/DDBJ databases">
        <title>Whole genome shotgun sequence of Deinococcus cellulosilyticus NBRC 106333.</title>
        <authorList>
            <person name="Hosoyama A."/>
            <person name="Uohara A."/>
            <person name="Ohji S."/>
            <person name="Ichikawa N."/>
        </authorList>
    </citation>
    <scope>NUCLEOTIDE SEQUENCE [LARGE SCALE GENOMIC DNA]</scope>
    <source>
        <strain evidence="1 2">NBRC 106333</strain>
    </source>
</reference>
<accession>A0A511NC76</accession>
<dbReference type="AlphaFoldDB" id="A0A511NC76"/>
<name>A0A511NC76_DEIC1</name>
<dbReference type="Proteomes" id="UP000321306">
    <property type="component" value="Unassembled WGS sequence"/>
</dbReference>
<sequence length="553" mass="64504">MIELPSTIQMLKERWLEARMSVPADSELQICYLISEYELGVSLYQHLEHISPEDTRWVANCYSMLGQREKAREYLMKAMAQGNLGAAVDFAMVSVLMGFTAEAEKVLDDIKPMQLNQNDLALYYRCQGFLQMVQGDQHAALKLAQMAWKTLQSAAHFKIHAPRILLLLASIYKNIRQNDMCLYYARRAEEICSNDEVWNIKMLIAISLYEDGEFQEVRPYLQAIHDETTTEVFRLSSQMYLAYLDVLEGRLEDGKNKLLVIAETSEKKLLRSIEVPVRAYLVTLLVHMDERLKAVESLYRTEKLATTAMFQLIFQLHKIHMEAHLGDLEPQQAIQQVQHLMEEWHKSGDLLEYVRSRLYYCELLLMFNDARKGSEIELLVQDMVKQDCKFYGAEDVVILPHLKRHLTEHYGDLFDHLRKAPKHLLYLDTIDREQLRSGEDILPVPLRKTIEVITFLHHRKQCTLREVVLEVFGEVPPEKAKNYFHQIRHVLSSKNHLVTIEFDRTSRRYSLRTEFPLVWDLQACLDGQKKLEGIFLPSSGSDWVIELNQRLSE</sequence>
<dbReference type="EMBL" id="BJXB01000068">
    <property type="protein sequence ID" value="GEM50176.1"/>
    <property type="molecule type" value="Genomic_DNA"/>
</dbReference>
<dbReference type="RefSeq" id="WP_146892183.1">
    <property type="nucleotide sequence ID" value="NZ_BJXB01000068.1"/>
</dbReference>
<evidence type="ECO:0000313" key="1">
    <source>
        <dbReference type="EMBL" id="GEM50176.1"/>
    </source>
</evidence>
<dbReference type="Gene3D" id="1.25.40.10">
    <property type="entry name" value="Tetratricopeptide repeat domain"/>
    <property type="match status" value="1"/>
</dbReference>
<proteinExistence type="predicted"/>